<accession>A0A380N0D3</accession>
<reference evidence="6 7" key="1">
    <citation type="submission" date="2018-06" db="EMBL/GenBank/DDBJ databases">
        <authorList>
            <consortium name="Pathogen Informatics"/>
            <person name="Doyle S."/>
        </authorList>
    </citation>
    <scope>NUCLEOTIDE SEQUENCE [LARGE SCALE GENOMIC DNA]</scope>
    <source>
        <strain evidence="6 7">NCTC13337</strain>
    </source>
</reference>
<dbReference type="Pfam" id="PF00654">
    <property type="entry name" value="Voltage_CLC"/>
    <property type="match status" value="1"/>
</dbReference>
<name>A0A380N0D3_9GAMM</name>
<feature type="transmembrane region" description="Helical" evidence="5">
    <location>
        <begin position="65"/>
        <end position="82"/>
    </location>
</feature>
<dbReference type="SUPFAM" id="SSF81340">
    <property type="entry name" value="Clc chloride channel"/>
    <property type="match status" value="1"/>
</dbReference>
<keyword evidence="3 5" id="KW-1133">Transmembrane helix</keyword>
<comment type="subcellular location">
    <subcellularLocation>
        <location evidence="1">Membrane</location>
        <topology evidence="1">Multi-pass membrane protein</topology>
    </subcellularLocation>
</comment>
<dbReference type="InterPro" id="IPR001807">
    <property type="entry name" value="ClC"/>
</dbReference>
<evidence type="ECO:0000256" key="5">
    <source>
        <dbReference type="SAM" id="Phobius"/>
    </source>
</evidence>
<proteinExistence type="predicted"/>
<dbReference type="Gene3D" id="1.10.3080.10">
    <property type="entry name" value="Clc chloride channel"/>
    <property type="match status" value="1"/>
</dbReference>
<dbReference type="GO" id="GO:0015108">
    <property type="term" value="F:chloride transmembrane transporter activity"/>
    <property type="evidence" value="ECO:0007669"/>
    <property type="project" value="InterPro"/>
</dbReference>
<sequence>MHPNTRLRAKIAHKTAQTKRLSKHTFETLFLIIGAGLVALCALLFAKTADFALEMNAKFVQHFPLAAWIILPFGMMFINYLTRSYAPYTSGSGIPQVIAAIHLPYSSHKTRLVQLKETLLKIPLTFLGMLCGASIGREGPSVQVGAAVMVSWGKWCKKRNLAFKGLEENNLLAISVLLADWQQLLMRLLQVLFLQSKNLDEEKPCVGKEVS</sequence>
<gene>
    <name evidence="6" type="ORF">NCTC13337_02262</name>
</gene>
<evidence type="ECO:0000313" key="6">
    <source>
        <dbReference type="EMBL" id="SUO97207.1"/>
    </source>
</evidence>
<protein>
    <submittedName>
        <fullName evidence="6">Chloride channel protein</fullName>
    </submittedName>
</protein>
<evidence type="ECO:0000313" key="7">
    <source>
        <dbReference type="Proteomes" id="UP000254601"/>
    </source>
</evidence>
<dbReference type="AlphaFoldDB" id="A0A380N0D3"/>
<evidence type="ECO:0000256" key="3">
    <source>
        <dbReference type="ARBA" id="ARBA00022989"/>
    </source>
</evidence>
<dbReference type="InterPro" id="IPR014743">
    <property type="entry name" value="Cl-channel_core"/>
</dbReference>
<evidence type="ECO:0000256" key="2">
    <source>
        <dbReference type="ARBA" id="ARBA00022692"/>
    </source>
</evidence>
<keyword evidence="2 5" id="KW-0812">Transmembrane</keyword>
<feature type="transmembrane region" description="Helical" evidence="5">
    <location>
        <begin position="28"/>
        <end position="45"/>
    </location>
</feature>
<dbReference type="Proteomes" id="UP000254601">
    <property type="component" value="Unassembled WGS sequence"/>
</dbReference>
<dbReference type="EMBL" id="UHIC01000001">
    <property type="protein sequence ID" value="SUO97207.1"/>
    <property type="molecule type" value="Genomic_DNA"/>
</dbReference>
<organism evidence="6 7">
    <name type="scientific">Suttonella ornithocola</name>
    <dbReference type="NCBI Taxonomy" id="279832"/>
    <lineage>
        <taxon>Bacteria</taxon>
        <taxon>Pseudomonadati</taxon>
        <taxon>Pseudomonadota</taxon>
        <taxon>Gammaproteobacteria</taxon>
        <taxon>Cardiobacteriales</taxon>
        <taxon>Cardiobacteriaceae</taxon>
        <taxon>Suttonella</taxon>
    </lineage>
</organism>
<evidence type="ECO:0000256" key="1">
    <source>
        <dbReference type="ARBA" id="ARBA00004141"/>
    </source>
</evidence>
<dbReference type="GO" id="GO:0016020">
    <property type="term" value="C:membrane"/>
    <property type="evidence" value="ECO:0007669"/>
    <property type="project" value="UniProtKB-SubCell"/>
</dbReference>
<keyword evidence="4 5" id="KW-0472">Membrane</keyword>
<keyword evidence="7" id="KW-1185">Reference proteome</keyword>
<evidence type="ECO:0000256" key="4">
    <source>
        <dbReference type="ARBA" id="ARBA00023136"/>
    </source>
</evidence>